<evidence type="ECO:0000256" key="2">
    <source>
        <dbReference type="ARBA" id="ARBA00022670"/>
    </source>
</evidence>
<dbReference type="InterPro" id="IPR051201">
    <property type="entry name" value="Chloro_Bact_Ser_Proteases"/>
</dbReference>
<evidence type="ECO:0000313" key="8">
    <source>
        <dbReference type="Proteomes" id="UP000626844"/>
    </source>
</evidence>
<dbReference type="SUPFAM" id="SSF50156">
    <property type="entry name" value="PDZ domain-like"/>
    <property type="match status" value="1"/>
</dbReference>
<evidence type="ECO:0000256" key="3">
    <source>
        <dbReference type="ARBA" id="ARBA00022801"/>
    </source>
</evidence>
<dbReference type="InterPro" id="IPR001478">
    <property type="entry name" value="PDZ"/>
</dbReference>
<dbReference type="Pfam" id="PF13365">
    <property type="entry name" value="Trypsin_2"/>
    <property type="match status" value="1"/>
</dbReference>
<evidence type="ECO:0000313" key="7">
    <source>
        <dbReference type="EMBL" id="MBD1383558.1"/>
    </source>
</evidence>
<keyword evidence="5" id="KW-0472">Membrane</keyword>
<dbReference type="Pfam" id="PF13180">
    <property type="entry name" value="PDZ_2"/>
    <property type="match status" value="1"/>
</dbReference>
<dbReference type="InterPro" id="IPR036034">
    <property type="entry name" value="PDZ_sf"/>
</dbReference>
<keyword evidence="2" id="KW-0645">Protease</keyword>
<dbReference type="SUPFAM" id="SSF50494">
    <property type="entry name" value="Trypsin-like serine proteases"/>
    <property type="match status" value="1"/>
</dbReference>
<dbReference type="SMART" id="SM00228">
    <property type="entry name" value="PDZ"/>
    <property type="match status" value="1"/>
</dbReference>
<dbReference type="PRINTS" id="PR00834">
    <property type="entry name" value="PROTEASES2C"/>
</dbReference>
<evidence type="ECO:0000256" key="5">
    <source>
        <dbReference type="SAM" id="Phobius"/>
    </source>
</evidence>
<dbReference type="AlphaFoldDB" id="A0A926NP87"/>
<dbReference type="PANTHER" id="PTHR43343:SF3">
    <property type="entry name" value="PROTEASE DO-LIKE 8, CHLOROPLASTIC"/>
    <property type="match status" value="1"/>
</dbReference>
<keyword evidence="3" id="KW-0378">Hydrolase</keyword>
<feature type="domain" description="PDZ" evidence="6">
    <location>
        <begin position="318"/>
        <end position="369"/>
    </location>
</feature>
<comment type="caution">
    <text evidence="7">The sequence shown here is derived from an EMBL/GenBank/DDBJ whole genome shotgun (WGS) entry which is preliminary data.</text>
</comment>
<proteinExistence type="inferred from homology"/>
<dbReference type="FunFam" id="2.40.10.10:FF:000001">
    <property type="entry name" value="Periplasmic serine protease DegS"/>
    <property type="match status" value="1"/>
</dbReference>
<dbReference type="Gene3D" id="2.40.10.10">
    <property type="entry name" value="Trypsin-like serine proteases"/>
    <property type="match status" value="2"/>
</dbReference>
<dbReference type="InterPro" id="IPR043504">
    <property type="entry name" value="Peptidase_S1_PA_chymotrypsin"/>
</dbReference>
<evidence type="ECO:0000259" key="6">
    <source>
        <dbReference type="PROSITE" id="PS50106"/>
    </source>
</evidence>
<dbReference type="GO" id="GO:0004252">
    <property type="term" value="F:serine-type endopeptidase activity"/>
    <property type="evidence" value="ECO:0007669"/>
    <property type="project" value="InterPro"/>
</dbReference>
<sequence length="410" mass="43622">MGYYDEFDQNETNRTYRRKSKGTFKTVLSSIISGVVGGALVLGFTTYQDMNEPQQANVREEPASEALSSDSNVKTTEVSSKGNIADIAERLSPTIVGITNLQQTSNPFGRGESGDTAEAGTGTGVIFKKSGNEAFIVTNNHVIEGSQQIEVTLSNGEKVKAEIVGADALTDMAVLKISAENVTTVASFGDSSELRAGENVIAIGNPLGLEFSRTVTEGIISGTNREITIQTSEGEWALSVLQTDAAINPGNSGGPLINMSGEVIGINSLKISQDGVEGLGFSIPSNDVLSIVEQLMENGKVERPFLGVGLIDLSEVPGYFVRDNLKLPEEVTKGVVVGNLAGGSPADRAGLQEKDVIVALNDNEIENSSDLRKYLYTKTKVGDEIKVKFYRDGKEQTVTLKLTEKDVTGA</sequence>
<dbReference type="CDD" id="cd06781">
    <property type="entry name" value="cpPDZ_BsHtra-like"/>
    <property type="match status" value="1"/>
</dbReference>
<gene>
    <name evidence="7" type="ORF">IC621_25620</name>
</gene>
<keyword evidence="5" id="KW-0812">Transmembrane</keyword>
<dbReference type="PROSITE" id="PS50106">
    <property type="entry name" value="PDZ"/>
    <property type="match status" value="1"/>
</dbReference>
<evidence type="ECO:0000256" key="4">
    <source>
        <dbReference type="ARBA" id="ARBA00022825"/>
    </source>
</evidence>
<dbReference type="InterPro" id="IPR001940">
    <property type="entry name" value="Peptidase_S1C"/>
</dbReference>
<comment type="similarity">
    <text evidence="1">Belongs to the peptidase S1C family.</text>
</comment>
<organism evidence="7 8">
    <name type="scientific">Metabacillus arenae</name>
    <dbReference type="NCBI Taxonomy" id="2771434"/>
    <lineage>
        <taxon>Bacteria</taxon>
        <taxon>Bacillati</taxon>
        <taxon>Bacillota</taxon>
        <taxon>Bacilli</taxon>
        <taxon>Bacillales</taxon>
        <taxon>Bacillaceae</taxon>
        <taxon>Metabacillus</taxon>
    </lineage>
</organism>
<dbReference type="InterPro" id="IPR009003">
    <property type="entry name" value="Peptidase_S1_PA"/>
</dbReference>
<evidence type="ECO:0000256" key="1">
    <source>
        <dbReference type="ARBA" id="ARBA00010541"/>
    </source>
</evidence>
<name>A0A926NP87_9BACI</name>
<accession>A0A926NP87</accession>
<dbReference type="Proteomes" id="UP000626844">
    <property type="component" value="Unassembled WGS sequence"/>
</dbReference>
<keyword evidence="4" id="KW-0720">Serine protease</keyword>
<dbReference type="Gene3D" id="2.30.42.10">
    <property type="match status" value="1"/>
</dbReference>
<reference evidence="7" key="1">
    <citation type="submission" date="2020-09" db="EMBL/GenBank/DDBJ databases">
        <title>A novel bacterium of genus Bacillus, isolated from South China Sea.</title>
        <authorList>
            <person name="Huang H."/>
            <person name="Mo K."/>
            <person name="Hu Y."/>
        </authorList>
    </citation>
    <scope>NUCLEOTIDE SEQUENCE</scope>
    <source>
        <strain evidence="7">IB182487</strain>
    </source>
</reference>
<dbReference type="EMBL" id="JACXAI010000063">
    <property type="protein sequence ID" value="MBD1383558.1"/>
    <property type="molecule type" value="Genomic_DNA"/>
</dbReference>
<keyword evidence="5" id="KW-1133">Transmembrane helix</keyword>
<feature type="transmembrane region" description="Helical" evidence="5">
    <location>
        <begin position="27"/>
        <end position="47"/>
    </location>
</feature>
<keyword evidence="8" id="KW-1185">Reference proteome</keyword>
<dbReference type="PANTHER" id="PTHR43343">
    <property type="entry name" value="PEPTIDASE S12"/>
    <property type="match status" value="1"/>
</dbReference>
<dbReference type="GO" id="GO:0006508">
    <property type="term" value="P:proteolysis"/>
    <property type="evidence" value="ECO:0007669"/>
    <property type="project" value="UniProtKB-KW"/>
</dbReference>
<dbReference type="RefSeq" id="WP_191162839.1">
    <property type="nucleotide sequence ID" value="NZ_JACXAI010000063.1"/>
</dbReference>
<protein>
    <submittedName>
        <fullName evidence="7">Trypsin-like peptidase domain-containing protein</fullName>
    </submittedName>
</protein>